<evidence type="ECO:0000313" key="3">
    <source>
        <dbReference type="Proteomes" id="UP000177486"/>
    </source>
</evidence>
<gene>
    <name evidence="2" type="ORF">A2931_04215</name>
</gene>
<accession>A0A1G2EX74</accession>
<keyword evidence="1" id="KW-0812">Transmembrane</keyword>
<dbReference type="AlphaFoldDB" id="A0A1G2EX74"/>
<sequence>MYQGWNNSLVKAIGDLFDSVKNHLCFWHVGCFLWWLGGLFTLAQIRLNFLESAGMLPVGFVMTTGMTHVYFLSLAFCFAYKKAEKGDNGDHGRDRYKGEVWVVAWLIFYSSLQYDLSTPAGSLKILGYFGAVNKMPTLLDYTMYGVMAALGVTRLGKVGEMLKSVFPEKIKQFFG</sequence>
<evidence type="ECO:0000256" key="1">
    <source>
        <dbReference type="SAM" id="Phobius"/>
    </source>
</evidence>
<dbReference type="EMBL" id="MHMQ01000020">
    <property type="protein sequence ID" value="OGZ30405.1"/>
    <property type="molecule type" value="Genomic_DNA"/>
</dbReference>
<keyword evidence="1" id="KW-1133">Transmembrane helix</keyword>
<feature type="transmembrane region" description="Helical" evidence="1">
    <location>
        <begin position="138"/>
        <end position="156"/>
    </location>
</feature>
<feature type="transmembrane region" description="Helical" evidence="1">
    <location>
        <begin position="100"/>
        <end position="118"/>
    </location>
</feature>
<reference evidence="2 3" key="1">
    <citation type="journal article" date="2016" name="Nat. Commun.">
        <title>Thousands of microbial genomes shed light on interconnected biogeochemical processes in an aquifer system.</title>
        <authorList>
            <person name="Anantharaman K."/>
            <person name="Brown C.T."/>
            <person name="Hug L.A."/>
            <person name="Sharon I."/>
            <person name="Castelle C.J."/>
            <person name="Probst A.J."/>
            <person name="Thomas B.C."/>
            <person name="Singh A."/>
            <person name="Wilkins M.J."/>
            <person name="Karaoz U."/>
            <person name="Brodie E.L."/>
            <person name="Williams K.H."/>
            <person name="Hubbard S.S."/>
            <person name="Banfield J.F."/>
        </authorList>
    </citation>
    <scope>NUCLEOTIDE SEQUENCE [LARGE SCALE GENOMIC DNA]</scope>
</reference>
<comment type="caution">
    <text evidence="2">The sequence shown here is derived from an EMBL/GenBank/DDBJ whole genome shotgun (WGS) entry which is preliminary data.</text>
</comment>
<protein>
    <submittedName>
        <fullName evidence="2">Uncharacterized protein</fullName>
    </submittedName>
</protein>
<dbReference type="Proteomes" id="UP000177486">
    <property type="component" value="Unassembled WGS sequence"/>
</dbReference>
<name>A0A1G2EX74_9BACT</name>
<feature type="transmembrane region" description="Helical" evidence="1">
    <location>
        <begin position="57"/>
        <end position="80"/>
    </location>
</feature>
<feature type="transmembrane region" description="Helical" evidence="1">
    <location>
        <begin position="24"/>
        <end position="45"/>
    </location>
</feature>
<evidence type="ECO:0000313" key="2">
    <source>
        <dbReference type="EMBL" id="OGZ30405.1"/>
    </source>
</evidence>
<proteinExistence type="predicted"/>
<organism evidence="2 3">
    <name type="scientific">Candidatus Niyogibacteria bacterium RIFCSPLOWO2_01_FULL_45_48</name>
    <dbReference type="NCBI Taxonomy" id="1801724"/>
    <lineage>
        <taxon>Bacteria</taxon>
        <taxon>Candidatus Niyogiibacteriota</taxon>
    </lineage>
</organism>
<keyword evidence="1" id="KW-0472">Membrane</keyword>